<reference evidence="2 3" key="1">
    <citation type="submission" date="2016-11" db="EMBL/GenBank/DDBJ databases">
        <authorList>
            <person name="Jaros S."/>
            <person name="Januszkiewicz K."/>
            <person name="Wedrychowicz H."/>
        </authorList>
    </citation>
    <scope>NUCLEOTIDE SEQUENCE [LARGE SCALE GENOMIC DNA]</scope>
    <source>
        <strain evidence="2 3">DSM 18772</strain>
    </source>
</reference>
<proteinExistence type="predicted"/>
<feature type="transmembrane region" description="Helical" evidence="1">
    <location>
        <begin position="104"/>
        <end position="127"/>
    </location>
</feature>
<keyword evidence="1" id="KW-0472">Membrane</keyword>
<dbReference type="Proteomes" id="UP000184510">
    <property type="component" value="Unassembled WGS sequence"/>
</dbReference>
<evidence type="ECO:0000256" key="1">
    <source>
        <dbReference type="SAM" id="Phobius"/>
    </source>
</evidence>
<accession>A0A1M6GGX4</accession>
<feature type="transmembrane region" description="Helical" evidence="1">
    <location>
        <begin position="133"/>
        <end position="152"/>
    </location>
</feature>
<sequence length="230" mass="24869">MSYSAVFLILVIPTVVAITVGSVLLRRAFSRSKVLPEEVALASAWIFVVGSLVWLGVFLSGSTLLGFGAPWTWITAAHFAFAGYGALTVTALSCRMVVSRRALAILRFLLLAHPVAYLVTAAGILGYRYCDEIAATSYAVIFTVQWIAVVFGRPVRIACRPLRLVIVALSVPLVTMVPALAWAWGRPVFDIPEMVRYHGIVNALGHVGLGFVAFAWGRPPSHSSLKGHSF</sequence>
<name>A0A1M6GGX4_9BACT</name>
<dbReference type="InterPro" id="IPR025450">
    <property type="entry name" value="YndJ-like"/>
</dbReference>
<dbReference type="RefSeq" id="WP_143158561.1">
    <property type="nucleotide sequence ID" value="NZ_FQYR01000003.1"/>
</dbReference>
<dbReference type="EMBL" id="FQYR01000003">
    <property type="protein sequence ID" value="SHJ09214.1"/>
    <property type="molecule type" value="Genomic_DNA"/>
</dbReference>
<protein>
    <submittedName>
        <fullName evidence="2">YndJ-like protein</fullName>
    </submittedName>
</protein>
<organism evidence="2 3">
    <name type="scientific">Rubritalea squalenifaciens DSM 18772</name>
    <dbReference type="NCBI Taxonomy" id="1123071"/>
    <lineage>
        <taxon>Bacteria</taxon>
        <taxon>Pseudomonadati</taxon>
        <taxon>Verrucomicrobiota</taxon>
        <taxon>Verrucomicrobiia</taxon>
        <taxon>Verrucomicrobiales</taxon>
        <taxon>Rubritaleaceae</taxon>
        <taxon>Rubritalea</taxon>
    </lineage>
</organism>
<feature type="transmembrane region" description="Helical" evidence="1">
    <location>
        <begin position="6"/>
        <end position="27"/>
    </location>
</feature>
<keyword evidence="1" id="KW-1133">Transmembrane helix</keyword>
<dbReference type="STRING" id="1123071.SAMN02745181_1168"/>
<gene>
    <name evidence="2" type="ORF">SAMN02745181_1168</name>
</gene>
<dbReference type="AlphaFoldDB" id="A0A1M6GGX4"/>
<keyword evidence="3" id="KW-1185">Reference proteome</keyword>
<dbReference type="OrthoDB" id="3078269at2"/>
<feature type="transmembrane region" description="Helical" evidence="1">
    <location>
        <begin position="39"/>
        <end position="59"/>
    </location>
</feature>
<evidence type="ECO:0000313" key="3">
    <source>
        <dbReference type="Proteomes" id="UP000184510"/>
    </source>
</evidence>
<keyword evidence="1" id="KW-0812">Transmembrane</keyword>
<dbReference type="Pfam" id="PF14158">
    <property type="entry name" value="YndJ"/>
    <property type="match status" value="1"/>
</dbReference>
<feature type="transmembrane region" description="Helical" evidence="1">
    <location>
        <begin position="164"/>
        <end position="185"/>
    </location>
</feature>
<feature type="transmembrane region" description="Helical" evidence="1">
    <location>
        <begin position="197"/>
        <end position="216"/>
    </location>
</feature>
<feature type="transmembrane region" description="Helical" evidence="1">
    <location>
        <begin position="71"/>
        <end position="92"/>
    </location>
</feature>
<evidence type="ECO:0000313" key="2">
    <source>
        <dbReference type="EMBL" id="SHJ09214.1"/>
    </source>
</evidence>
<dbReference type="InParanoid" id="A0A1M6GGX4"/>